<reference evidence="1" key="1">
    <citation type="submission" date="2019-10" db="EMBL/GenBank/DDBJ databases">
        <authorList>
            <consortium name="DOE Joint Genome Institute"/>
            <person name="Kuo A."/>
            <person name="Miyauchi S."/>
            <person name="Kiss E."/>
            <person name="Drula E."/>
            <person name="Kohler A."/>
            <person name="Sanchez-Garcia M."/>
            <person name="Andreopoulos B."/>
            <person name="Barry K.W."/>
            <person name="Bonito G."/>
            <person name="Buee M."/>
            <person name="Carver A."/>
            <person name="Chen C."/>
            <person name="Cichocki N."/>
            <person name="Clum A."/>
            <person name="Culley D."/>
            <person name="Crous P.W."/>
            <person name="Fauchery L."/>
            <person name="Girlanda M."/>
            <person name="Hayes R."/>
            <person name="Keri Z."/>
            <person name="LaButti K."/>
            <person name="Lipzen A."/>
            <person name="Lombard V."/>
            <person name="Magnuson J."/>
            <person name="Maillard F."/>
            <person name="Morin E."/>
            <person name="Murat C."/>
            <person name="Nolan M."/>
            <person name="Ohm R."/>
            <person name="Pangilinan J."/>
            <person name="Pereira M."/>
            <person name="Perotto S."/>
            <person name="Peter M."/>
            <person name="Riley R."/>
            <person name="Sitrit Y."/>
            <person name="Stielow B."/>
            <person name="Szollosi G."/>
            <person name="Zifcakova L."/>
            <person name="Stursova M."/>
            <person name="Spatafora J.W."/>
            <person name="Tedersoo L."/>
            <person name="Vaario L.-M."/>
            <person name="Yamada A."/>
            <person name="Yan M."/>
            <person name="Wang P."/>
            <person name="Xu J."/>
            <person name="Bruns T."/>
            <person name="Baldrian P."/>
            <person name="Vilgalys R."/>
            <person name="Henrissat B."/>
            <person name="Grigoriev I.V."/>
            <person name="Hibbett D."/>
            <person name="Nagy L.G."/>
            <person name="Martin F.M."/>
        </authorList>
    </citation>
    <scope>NUCLEOTIDE SEQUENCE</scope>
    <source>
        <strain evidence="1">BED1</strain>
    </source>
</reference>
<accession>A0AAD4BMH3</accession>
<protein>
    <recommendedName>
        <fullName evidence="3">Metallothionein</fullName>
    </recommendedName>
</protein>
<sequence length="67" mass="6773">MTTPANCTCQSNCGACGPSGTGCGCPKGKCNCKQCANSPHSNKCECRGSGDNCVCTTQGRVCTCESK</sequence>
<organism evidence="1 2">
    <name type="scientific">Boletus edulis BED1</name>
    <dbReference type="NCBI Taxonomy" id="1328754"/>
    <lineage>
        <taxon>Eukaryota</taxon>
        <taxon>Fungi</taxon>
        <taxon>Dikarya</taxon>
        <taxon>Basidiomycota</taxon>
        <taxon>Agaricomycotina</taxon>
        <taxon>Agaricomycetes</taxon>
        <taxon>Agaricomycetidae</taxon>
        <taxon>Boletales</taxon>
        <taxon>Boletineae</taxon>
        <taxon>Boletaceae</taxon>
        <taxon>Boletoideae</taxon>
        <taxon>Boletus</taxon>
    </lineage>
</organism>
<reference evidence="1" key="2">
    <citation type="journal article" date="2020" name="Nat. Commun.">
        <title>Large-scale genome sequencing of mycorrhizal fungi provides insights into the early evolution of symbiotic traits.</title>
        <authorList>
            <person name="Miyauchi S."/>
            <person name="Kiss E."/>
            <person name="Kuo A."/>
            <person name="Drula E."/>
            <person name="Kohler A."/>
            <person name="Sanchez-Garcia M."/>
            <person name="Morin E."/>
            <person name="Andreopoulos B."/>
            <person name="Barry K.W."/>
            <person name="Bonito G."/>
            <person name="Buee M."/>
            <person name="Carver A."/>
            <person name="Chen C."/>
            <person name="Cichocki N."/>
            <person name="Clum A."/>
            <person name="Culley D."/>
            <person name="Crous P.W."/>
            <person name="Fauchery L."/>
            <person name="Girlanda M."/>
            <person name="Hayes R.D."/>
            <person name="Keri Z."/>
            <person name="LaButti K."/>
            <person name="Lipzen A."/>
            <person name="Lombard V."/>
            <person name="Magnuson J."/>
            <person name="Maillard F."/>
            <person name="Murat C."/>
            <person name="Nolan M."/>
            <person name="Ohm R.A."/>
            <person name="Pangilinan J."/>
            <person name="Pereira M.F."/>
            <person name="Perotto S."/>
            <person name="Peter M."/>
            <person name="Pfister S."/>
            <person name="Riley R."/>
            <person name="Sitrit Y."/>
            <person name="Stielow J.B."/>
            <person name="Szollosi G."/>
            <person name="Zifcakova L."/>
            <person name="Stursova M."/>
            <person name="Spatafora J.W."/>
            <person name="Tedersoo L."/>
            <person name="Vaario L.M."/>
            <person name="Yamada A."/>
            <person name="Yan M."/>
            <person name="Wang P."/>
            <person name="Xu J."/>
            <person name="Bruns T."/>
            <person name="Baldrian P."/>
            <person name="Vilgalys R."/>
            <person name="Dunand C."/>
            <person name="Henrissat B."/>
            <person name="Grigoriev I.V."/>
            <person name="Hibbett D."/>
            <person name="Nagy L.G."/>
            <person name="Martin F.M."/>
        </authorList>
    </citation>
    <scope>NUCLEOTIDE SEQUENCE</scope>
    <source>
        <strain evidence="1">BED1</strain>
    </source>
</reference>
<gene>
    <name evidence="1" type="ORF">L210DRAFT_3409624</name>
</gene>
<evidence type="ECO:0000313" key="1">
    <source>
        <dbReference type="EMBL" id="KAF8435108.1"/>
    </source>
</evidence>
<name>A0AAD4BMH3_BOLED</name>
<evidence type="ECO:0000313" key="2">
    <source>
        <dbReference type="Proteomes" id="UP001194468"/>
    </source>
</evidence>
<evidence type="ECO:0008006" key="3">
    <source>
        <dbReference type="Google" id="ProtNLM"/>
    </source>
</evidence>
<dbReference type="Proteomes" id="UP001194468">
    <property type="component" value="Unassembled WGS sequence"/>
</dbReference>
<dbReference type="AlphaFoldDB" id="A0AAD4BMH3"/>
<comment type="caution">
    <text evidence="1">The sequence shown here is derived from an EMBL/GenBank/DDBJ whole genome shotgun (WGS) entry which is preliminary data.</text>
</comment>
<dbReference type="EMBL" id="WHUW01000026">
    <property type="protein sequence ID" value="KAF8435108.1"/>
    <property type="molecule type" value="Genomic_DNA"/>
</dbReference>
<proteinExistence type="predicted"/>
<keyword evidence="2" id="KW-1185">Reference proteome</keyword>